<dbReference type="EMBL" id="MGEA01000011">
    <property type="protein sequence ID" value="OGL74651.1"/>
    <property type="molecule type" value="Genomic_DNA"/>
</dbReference>
<dbReference type="AlphaFoldDB" id="A0A1F7U8S8"/>
<dbReference type="NCBIfam" id="TIGR00706">
    <property type="entry name" value="SppA_dom"/>
    <property type="match status" value="1"/>
</dbReference>
<evidence type="ECO:0000256" key="3">
    <source>
        <dbReference type="ARBA" id="ARBA00022801"/>
    </source>
</evidence>
<dbReference type="InterPro" id="IPR004635">
    <property type="entry name" value="Pept_S49_SppA"/>
</dbReference>
<gene>
    <name evidence="6" type="ORF">A3C96_04295</name>
</gene>
<dbReference type="PRINTS" id="PR00127">
    <property type="entry name" value="CLPPROTEASEP"/>
</dbReference>
<evidence type="ECO:0000256" key="4">
    <source>
        <dbReference type="ARBA" id="ARBA00022825"/>
    </source>
</evidence>
<keyword evidence="4" id="KW-0720">Serine protease</keyword>
<comment type="caution">
    <text evidence="6">The sequence shown here is derived from an EMBL/GenBank/DDBJ whole genome shotgun (WGS) entry which is preliminary data.</text>
</comment>
<dbReference type="GO" id="GO:0006508">
    <property type="term" value="P:proteolysis"/>
    <property type="evidence" value="ECO:0007669"/>
    <property type="project" value="UniProtKB-KW"/>
</dbReference>
<organism evidence="6 7">
    <name type="scientific">Candidatus Uhrbacteria bacterium RIFCSPHIGHO2_02_FULL_60_10</name>
    <dbReference type="NCBI Taxonomy" id="1802392"/>
    <lineage>
        <taxon>Bacteria</taxon>
        <taxon>Candidatus Uhriibacteriota</taxon>
    </lineage>
</organism>
<dbReference type="PANTHER" id="PTHR42987:SF7">
    <property type="entry name" value="SIGNAL PEPTIDE PEPTIDASE SPPA-RELATED"/>
    <property type="match status" value="1"/>
</dbReference>
<evidence type="ECO:0000256" key="2">
    <source>
        <dbReference type="ARBA" id="ARBA00022670"/>
    </source>
</evidence>
<evidence type="ECO:0000313" key="6">
    <source>
        <dbReference type="EMBL" id="OGL74651.1"/>
    </source>
</evidence>
<dbReference type="InterPro" id="IPR029045">
    <property type="entry name" value="ClpP/crotonase-like_dom_sf"/>
</dbReference>
<evidence type="ECO:0000259" key="5">
    <source>
        <dbReference type="Pfam" id="PF01343"/>
    </source>
</evidence>
<dbReference type="PANTHER" id="PTHR42987">
    <property type="entry name" value="PEPTIDASE S49"/>
    <property type="match status" value="1"/>
</dbReference>
<sequence length="258" mass="27795">MSGTISYSDDESSLFAQFTKNLYKASDLAPPAMIVRINSPGGTVGASQALYDALLKMRARGIKVVALMEDVAASGGFYLAMGADKVIAHPGTVTGSIGVIMQSYEYSKVLEALGVNVQTVKSGPFKDTMSPARPMRPDEQDLLQGLITDTYAQFCDVIATARGLSLDTVHAFADGRIMTGRQAARWGLVDQLGSLDDAQRTAEKLAGLPPGQSRLLIIVNKQPFLRRFRLLGGARAWLERALPEAALSGLPLWLLPRR</sequence>
<proteinExistence type="inferred from homology"/>
<evidence type="ECO:0000256" key="1">
    <source>
        <dbReference type="ARBA" id="ARBA00008683"/>
    </source>
</evidence>
<dbReference type="CDD" id="cd07023">
    <property type="entry name" value="S49_Sppa_N_C"/>
    <property type="match status" value="1"/>
</dbReference>
<comment type="similarity">
    <text evidence="1">Belongs to the peptidase S49 family.</text>
</comment>
<dbReference type="GO" id="GO:0004252">
    <property type="term" value="F:serine-type endopeptidase activity"/>
    <property type="evidence" value="ECO:0007669"/>
    <property type="project" value="InterPro"/>
</dbReference>
<dbReference type="SUPFAM" id="SSF52096">
    <property type="entry name" value="ClpP/crotonase"/>
    <property type="match status" value="1"/>
</dbReference>
<reference evidence="6 7" key="1">
    <citation type="journal article" date="2016" name="Nat. Commun.">
        <title>Thousands of microbial genomes shed light on interconnected biogeochemical processes in an aquifer system.</title>
        <authorList>
            <person name="Anantharaman K."/>
            <person name="Brown C.T."/>
            <person name="Hug L.A."/>
            <person name="Sharon I."/>
            <person name="Castelle C.J."/>
            <person name="Probst A.J."/>
            <person name="Thomas B.C."/>
            <person name="Singh A."/>
            <person name="Wilkins M.J."/>
            <person name="Karaoz U."/>
            <person name="Brodie E.L."/>
            <person name="Williams K.H."/>
            <person name="Hubbard S.S."/>
            <person name="Banfield J.F."/>
        </authorList>
    </citation>
    <scope>NUCLEOTIDE SEQUENCE [LARGE SCALE GENOMIC DNA]</scope>
</reference>
<dbReference type="GO" id="GO:0004176">
    <property type="term" value="F:ATP-dependent peptidase activity"/>
    <property type="evidence" value="ECO:0007669"/>
    <property type="project" value="InterPro"/>
</dbReference>
<evidence type="ECO:0000313" key="7">
    <source>
        <dbReference type="Proteomes" id="UP000177088"/>
    </source>
</evidence>
<name>A0A1F7U8S8_9BACT</name>
<dbReference type="InterPro" id="IPR001907">
    <property type="entry name" value="ClpP"/>
</dbReference>
<dbReference type="InterPro" id="IPR047272">
    <property type="entry name" value="S49_SppA_C"/>
</dbReference>
<dbReference type="InterPro" id="IPR002142">
    <property type="entry name" value="Peptidase_S49"/>
</dbReference>
<feature type="domain" description="Peptidase S49" evidence="5">
    <location>
        <begin position="58"/>
        <end position="208"/>
    </location>
</feature>
<keyword evidence="2" id="KW-0645">Protease</keyword>
<protein>
    <recommendedName>
        <fullName evidence="5">Peptidase S49 domain-containing protein</fullName>
    </recommendedName>
</protein>
<keyword evidence="3" id="KW-0378">Hydrolase</keyword>
<dbReference type="Gene3D" id="3.90.226.10">
    <property type="entry name" value="2-enoyl-CoA Hydratase, Chain A, domain 1"/>
    <property type="match status" value="2"/>
</dbReference>
<accession>A0A1F7U8S8</accession>
<dbReference type="Pfam" id="PF01343">
    <property type="entry name" value="Peptidase_S49"/>
    <property type="match status" value="1"/>
</dbReference>
<dbReference type="Proteomes" id="UP000177088">
    <property type="component" value="Unassembled WGS sequence"/>
</dbReference>